<organism evidence="1 2">
    <name type="scientific">Mycobacterium lacus</name>
    <dbReference type="NCBI Taxonomy" id="169765"/>
    <lineage>
        <taxon>Bacteria</taxon>
        <taxon>Bacillati</taxon>
        <taxon>Actinomycetota</taxon>
        <taxon>Actinomycetes</taxon>
        <taxon>Mycobacteriales</taxon>
        <taxon>Mycobacteriaceae</taxon>
        <taxon>Mycobacterium</taxon>
    </lineage>
</organism>
<name>A0A7I7NQA8_9MYCO</name>
<protein>
    <submittedName>
        <fullName evidence="1">Uncharacterized protein</fullName>
    </submittedName>
</protein>
<dbReference type="KEGG" id="mlj:MLAC_37470"/>
<dbReference type="Proteomes" id="UP000466396">
    <property type="component" value="Chromosome"/>
</dbReference>
<proteinExistence type="predicted"/>
<evidence type="ECO:0000313" key="2">
    <source>
        <dbReference type="Proteomes" id="UP000466396"/>
    </source>
</evidence>
<dbReference type="EMBL" id="AP022581">
    <property type="protein sequence ID" value="BBX98453.1"/>
    <property type="molecule type" value="Genomic_DNA"/>
</dbReference>
<accession>A0A7I7NQA8</accession>
<evidence type="ECO:0000313" key="1">
    <source>
        <dbReference type="EMBL" id="BBX98453.1"/>
    </source>
</evidence>
<gene>
    <name evidence="1" type="ORF">MLAC_37470</name>
</gene>
<sequence>MAVSAAIWRRAIPGFRDDVSRKAHIARASAEAFSAQGYRHYSGKCDLFRGAVLGLSQQLVDCTDLAPNELDPAAALDRLMDALIDVTLDNRDSGGLFRWQARYLRAEDQSTVPDSSRG</sequence>
<dbReference type="Gene3D" id="1.10.357.10">
    <property type="entry name" value="Tetracycline Repressor, domain 2"/>
    <property type="match status" value="1"/>
</dbReference>
<dbReference type="AlphaFoldDB" id="A0A7I7NQA8"/>
<reference evidence="1 2" key="1">
    <citation type="journal article" date="2019" name="Emerg. Microbes Infect.">
        <title>Comprehensive subspecies identification of 175 nontuberculous mycobacteria species based on 7547 genomic profiles.</title>
        <authorList>
            <person name="Matsumoto Y."/>
            <person name="Kinjo T."/>
            <person name="Motooka D."/>
            <person name="Nabeya D."/>
            <person name="Jung N."/>
            <person name="Uechi K."/>
            <person name="Horii T."/>
            <person name="Iida T."/>
            <person name="Fujita J."/>
            <person name="Nakamura S."/>
        </authorList>
    </citation>
    <scope>NUCLEOTIDE SEQUENCE [LARGE SCALE GENOMIC DNA]</scope>
    <source>
        <strain evidence="1 2">JCM 15657</strain>
    </source>
</reference>
<keyword evidence="2" id="KW-1185">Reference proteome</keyword>